<feature type="compositionally biased region" description="Basic and acidic residues" evidence="1">
    <location>
        <begin position="112"/>
        <end position="128"/>
    </location>
</feature>
<comment type="caution">
    <text evidence="3">The sequence shown here is derived from an EMBL/GenBank/DDBJ whole genome shotgun (WGS) entry which is preliminary data.</text>
</comment>
<evidence type="ECO:0000313" key="3">
    <source>
        <dbReference type="EMBL" id="KAG4418725.1"/>
    </source>
</evidence>
<dbReference type="OrthoDB" id="3552531at2759"/>
<feature type="region of interest" description="Disordered" evidence="1">
    <location>
        <begin position="103"/>
        <end position="128"/>
    </location>
</feature>
<evidence type="ECO:0000256" key="2">
    <source>
        <dbReference type="SAM" id="Phobius"/>
    </source>
</evidence>
<evidence type="ECO:0000313" key="4">
    <source>
        <dbReference type="Proteomes" id="UP000664132"/>
    </source>
</evidence>
<keyword evidence="2" id="KW-1133">Transmembrane helix</keyword>
<feature type="transmembrane region" description="Helical" evidence="2">
    <location>
        <begin position="30"/>
        <end position="53"/>
    </location>
</feature>
<dbReference type="AlphaFoldDB" id="A0A8H7TBU4"/>
<sequence length="207" mass="23973">MPPPPLTQHLALRYVPPSMYIHGAKLSAKIIALIVIFTVITALFSTCLCYICIKRRRAKNRRLRRAKEERENRQLRPRINGRNARFFAPGLYAKREERKDESWLSSLPGRGKRGDEGGREKGGWKDGLKGKVDKGVLERWNRREREYEVERNGLEVGTDVKDGVEVQEIEMQKLGDGVAGVYYETDGEHQKMAVKKPERAWLKWGRR</sequence>
<name>A0A8H7TBU4_9HELO</name>
<keyword evidence="2" id="KW-0472">Membrane</keyword>
<evidence type="ECO:0000256" key="1">
    <source>
        <dbReference type="SAM" id="MobiDB-lite"/>
    </source>
</evidence>
<dbReference type="EMBL" id="JAFJYH010000122">
    <property type="protein sequence ID" value="KAG4418725.1"/>
    <property type="molecule type" value="Genomic_DNA"/>
</dbReference>
<gene>
    <name evidence="3" type="ORF">IFR04_008170</name>
</gene>
<keyword evidence="4" id="KW-1185">Reference proteome</keyword>
<protein>
    <submittedName>
        <fullName evidence="3">Uncharacterized protein</fullName>
    </submittedName>
</protein>
<proteinExistence type="predicted"/>
<dbReference type="Proteomes" id="UP000664132">
    <property type="component" value="Unassembled WGS sequence"/>
</dbReference>
<accession>A0A8H7TBU4</accession>
<organism evidence="3 4">
    <name type="scientific">Cadophora malorum</name>
    <dbReference type="NCBI Taxonomy" id="108018"/>
    <lineage>
        <taxon>Eukaryota</taxon>
        <taxon>Fungi</taxon>
        <taxon>Dikarya</taxon>
        <taxon>Ascomycota</taxon>
        <taxon>Pezizomycotina</taxon>
        <taxon>Leotiomycetes</taxon>
        <taxon>Helotiales</taxon>
        <taxon>Ploettnerulaceae</taxon>
        <taxon>Cadophora</taxon>
    </lineage>
</organism>
<keyword evidence="2" id="KW-0812">Transmembrane</keyword>
<reference evidence="3" key="1">
    <citation type="submission" date="2021-02" db="EMBL/GenBank/DDBJ databases">
        <title>Genome sequence Cadophora malorum strain M34.</title>
        <authorList>
            <person name="Stefanovic E."/>
            <person name="Vu D."/>
            <person name="Scully C."/>
            <person name="Dijksterhuis J."/>
            <person name="Roader J."/>
            <person name="Houbraken J."/>
        </authorList>
    </citation>
    <scope>NUCLEOTIDE SEQUENCE</scope>
    <source>
        <strain evidence="3">M34</strain>
    </source>
</reference>